<organism evidence="1 2">
    <name type="scientific">Verticillium longisporum</name>
    <name type="common">Verticillium dahliae var. longisporum</name>
    <dbReference type="NCBI Taxonomy" id="100787"/>
    <lineage>
        <taxon>Eukaryota</taxon>
        <taxon>Fungi</taxon>
        <taxon>Dikarya</taxon>
        <taxon>Ascomycota</taxon>
        <taxon>Pezizomycotina</taxon>
        <taxon>Sordariomycetes</taxon>
        <taxon>Hypocreomycetidae</taxon>
        <taxon>Glomerellales</taxon>
        <taxon>Plectosphaerellaceae</taxon>
        <taxon>Verticillium</taxon>
    </lineage>
</organism>
<evidence type="ECO:0000313" key="2">
    <source>
        <dbReference type="Proteomes" id="UP000044602"/>
    </source>
</evidence>
<keyword evidence="2" id="KW-1185">Reference proteome</keyword>
<accession>A0A0G4LJN4</accession>
<sequence length="112" mass="13108">MQIRKESERSRTLAKKWESDLSAKLRTLREESKKTKTTEESLRRELLSAKQEGEKLRKIVCDAEVKELNSRQNMQSVEIEAAEISRLKAEVDRLTMSERDLQAKEVERQTAM</sequence>
<evidence type="ECO:0000313" key="1">
    <source>
        <dbReference type="EMBL" id="CRK22256.1"/>
    </source>
</evidence>
<reference evidence="1 2" key="1">
    <citation type="submission" date="2015-05" db="EMBL/GenBank/DDBJ databases">
        <authorList>
            <person name="Wang D.B."/>
            <person name="Wang M."/>
        </authorList>
    </citation>
    <scope>NUCLEOTIDE SEQUENCE [LARGE SCALE GENOMIC DNA]</scope>
    <source>
        <strain evidence="1">VL1</strain>
    </source>
</reference>
<feature type="non-terminal residue" evidence="1">
    <location>
        <position position="112"/>
    </location>
</feature>
<dbReference type="AlphaFoldDB" id="A0A0G4LJN4"/>
<protein>
    <submittedName>
        <fullName evidence="1">Uncharacterized protein</fullName>
    </submittedName>
</protein>
<dbReference type="EMBL" id="CVQH01013847">
    <property type="protein sequence ID" value="CRK22256.1"/>
    <property type="molecule type" value="Genomic_DNA"/>
</dbReference>
<proteinExistence type="predicted"/>
<dbReference type="Proteomes" id="UP000044602">
    <property type="component" value="Unassembled WGS sequence"/>
</dbReference>
<dbReference type="STRING" id="100787.A0A0G4LJN4"/>
<name>A0A0G4LJN4_VERLO</name>
<gene>
    <name evidence="1" type="ORF">BN1708_017937</name>
</gene>